<comment type="caution">
    <text evidence="3">The sequence shown here is derived from an EMBL/GenBank/DDBJ whole genome shotgun (WGS) entry which is preliminary data.</text>
</comment>
<keyword evidence="3" id="KW-0378">Hydrolase</keyword>
<gene>
    <name evidence="3" type="ORF">GCM10025883_40940</name>
</gene>
<dbReference type="RefSeq" id="WP_284305510.1">
    <property type="nucleotide sequence ID" value="NZ_BSUO01000001.1"/>
</dbReference>
<evidence type="ECO:0000259" key="2">
    <source>
        <dbReference type="Pfam" id="PF12697"/>
    </source>
</evidence>
<evidence type="ECO:0000313" key="3">
    <source>
        <dbReference type="EMBL" id="GMA42049.1"/>
    </source>
</evidence>
<dbReference type="PANTHER" id="PTHR46438">
    <property type="entry name" value="ALPHA/BETA-HYDROLASES SUPERFAMILY PROTEIN"/>
    <property type="match status" value="1"/>
</dbReference>
<dbReference type="InterPro" id="IPR029058">
    <property type="entry name" value="AB_hydrolase_fold"/>
</dbReference>
<dbReference type="Pfam" id="PF12697">
    <property type="entry name" value="Abhydrolase_6"/>
    <property type="match status" value="1"/>
</dbReference>
<sequence>MTTTARDGRVLRWAGIGLAAAAVTGAGFLGLQIRENLTYVDRGMRRVWAAGYAQRRATVDGSLISYAEGPDNGPALLLIHGQSTDWKNYFRVLPELSRRYHVYALECYGHGDSGRAVEKYSAVRHGEDLQAFIARVIGEPVIVAGHSSGGHLATWLAANAGGQVRAALLEDPPLFTTVLPRARETWNYVDLATNAHDFLASGDTDFVEYTLENSRIWQFFGGGAEWFKQQGRDYHRAHPGAGPRWWALPPLMNESFRALGQYDPRFGDAFYTGSWDEGWDHADTLARITVPTTLVHTKVQVGKDGILRGAMSDEEADRAFALLRDGRFHRSDTGHGFHDEAPADYVRLVDELATRAG</sequence>
<feature type="domain" description="AB hydrolase-1" evidence="2">
    <location>
        <begin position="76"/>
        <end position="347"/>
    </location>
</feature>
<proteinExistence type="predicted"/>
<dbReference type="Proteomes" id="UP001157126">
    <property type="component" value="Unassembled WGS sequence"/>
</dbReference>
<dbReference type="GO" id="GO:0016787">
    <property type="term" value="F:hydrolase activity"/>
    <property type="evidence" value="ECO:0007669"/>
    <property type="project" value="UniProtKB-KW"/>
</dbReference>
<keyword evidence="1" id="KW-1133">Transmembrane helix</keyword>
<accession>A0ABQ6IX21</accession>
<dbReference type="PANTHER" id="PTHR46438:SF2">
    <property type="entry name" value="ALPHA_BETA-HYDROLASES SUPERFAMILY PROTEIN"/>
    <property type="match status" value="1"/>
</dbReference>
<evidence type="ECO:0000313" key="4">
    <source>
        <dbReference type="Proteomes" id="UP001157126"/>
    </source>
</evidence>
<dbReference type="Gene3D" id="3.40.50.1820">
    <property type="entry name" value="alpha/beta hydrolase"/>
    <property type="match status" value="1"/>
</dbReference>
<name>A0ABQ6IX21_9MICO</name>
<evidence type="ECO:0000256" key="1">
    <source>
        <dbReference type="SAM" id="Phobius"/>
    </source>
</evidence>
<keyword evidence="4" id="KW-1185">Reference proteome</keyword>
<dbReference type="SUPFAM" id="SSF53474">
    <property type="entry name" value="alpha/beta-Hydrolases"/>
    <property type="match status" value="1"/>
</dbReference>
<protein>
    <submittedName>
        <fullName evidence="3">Alpha/beta hydrolase</fullName>
    </submittedName>
</protein>
<reference evidence="4" key="1">
    <citation type="journal article" date="2019" name="Int. J. Syst. Evol. Microbiol.">
        <title>The Global Catalogue of Microorganisms (GCM) 10K type strain sequencing project: providing services to taxonomists for standard genome sequencing and annotation.</title>
        <authorList>
            <consortium name="The Broad Institute Genomics Platform"/>
            <consortium name="The Broad Institute Genome Sequencing Center for Infectious Disease"/>
            <person name="Wu L."/>
            <person name="Ma J."/>
        </authorList>
    </citation>
    <scope>NUCLEOTIDE SEQUENCE [LARGE SCALE GENOMIC DNA]</scope>
    <source>
        <strain evidence="4">NBRC 113072</strain>
    </source>
</reference>
<keyword evidence="1" id="KW-0812">Transmembrane</keyword>
<dbReference type="EMBL" id="BSUO01000001">
    <property type="protein sequence ID" value="GMA42049.1"/>
    <property type="molecule type" value="Genomic_DNA"/>
</dbReference>
<feature type="transmembrane region" description="Helical" evidence="1">
    <location>
        <begin position="12"/>
        <end position="31"/>
    </location>
</feature>
<keyword evidence="1" id="KW-0472">Membrane</keyword>
<dbReference type="InterPro" id="IPR000073">
    <property type="entry name" value="AB_hydrolase_1"/>
</dbReference>
<organism evidence="3 4">
    <name type="scientific">Mobilicoccus caccae</name>
    <dbReference type="NCBI Taxonomy" id="1859295"/>
    <lineage>
        <taxon>Bacteria</taxon>
        <taxon>Bacillati</taxon>
        <taxon>Actinomycetota</taxon>
        <taxon>Actinomycetes</taxon>
        <taxon>Micrococcales</taxon>
        <taxon>Dermatophilaceae</taxon>
        <taxon>Mobilicoccus</taxon>
    </lineage>
</organism>